<sequence length="52" mass="5967">MTKSDYIGNKINYSNNSQSGRTVNALHITLQEIFLHKRNNTTHAELAKMKSF</sequence>
<dbReference type="EMBL" id="GGEC01081907">
    <property type="protein sequence ID" value="MBX62391.1"/>
    <property type="molecule type" value="Transcribed_RNA"/>
</dbReference>
<dbReference type="AlphaFoldDB" id="A0A2P2Q5Z2"/>
<reference evidence="1" key="1">
    <citation type="submission" date="2018-02" db="EMBL/GenBank/DDBJ databases">
        <title>Rhizophora mucronata_Transcriptome.</title>
        <authorList>
            <person name="Meera S.P."/>
            <person name="Sreeshan A."/>
            <person name="Augustine A."/>
        </authorList>
    </citation>
    <scope>NUCLEOTIDE SEQUENCE</scope>
    <source>
        <tissue evidence="1">Leaf</tissue>
    </source>
</reference>
<evidence type="ECO:0000313" key="1">
    <source>
        <dbReference type="EMBL" id="MBX62391.1"/>
    </source>
</evidence>
<organism evidence="1">
    <name type="scientific">Rhizophora mucronata</name>
    <name type="common">Asiatic mangrove</name>
    <dbReference type="NCBI Taxonomy" id="61149"/>
    <lineage>
        <taxon>Eukaryota</taxon>
        <taxon>Viridiplantae</taxon>
        <taxon>Streptophyta</taxon>
        <taxon>Embryophyta</taxon>
        <taxon>Tracheophyta</taxon>
        <taxon>Spermatophyta</taxon>
        <taxon>Magnoliopsida</taxon>
        <taxon>eudicotyledons</taxon>
        <taxon>Gunneridae</taxon>
        <taxon>Pentapetalae</taxon>
        <taxon>rosids</taxon>
        <taxon>fabids</taxon>
        <taxon>Malpighiales</taxon>
        <taxon>Rhizophoraceae</taxon>
        <taxon>Rhizophora</taxon>
    </lineage>
</organism>
<accession>A0A2P2Q5Z2</accession>
<protein>
    <submittedName>
        <fullName evidence="1">Uncharacterized protein</fullName>
    </submittedName>
</protein>
<name>A0A2P2Q5Z2_RHIMU</name>
<proteinExistence type="predicted"/>